<dbReference type="PROSITE" id="PS51257">
    <property type="entry name" value="PROKAR_LIPOPROTEIN"/>
    <property type="match status" value="1"/>
</dbReference>
<evidence type="ECO:0000313" key="3">
    <source>
        <dbReference type="EMBL" id="EFM92352.1"/>
    </source>
</evidence>
<comment type="caution">
    <text evidence="3">The sequence shown here is derived from an EMBL/GenBank/DDBJ whole genome shotgun (WGS) entry which is preliminary data.</text>
</comment>
<proteinExistence type="predicted"/>
<dbReference type="PANTHER" id="PTHR30163:SF8">
    <property type="entry name" value="LYTIC MUREIN TRANSGLYCOSYLASE"/>
    <property type="match status" value="1"/>
</dbReference>
<dbReference type="Pfam" id="PF13406">
    <property type="entry name" value="SLT_2"/>
    <property type="match status" value="1"/>
</dbReference>
<dbReference type="InterPro" id="IPR023346">
    <property type="entry name" value="Lysozyme-like_dom_sf"/>
</dbReference>
<dbReference type="SUPFAM" id="SSF53955">
    <property type="entry name" value="Lysozyme-like"/>
    <property type="match status" value="1"/>
</dbReference>
<organism evidence="3 4">
    <name type="scientific">Actinobacillus pleuropneumoniae serovar 6 str. Femo</name>
    <dbReference type="NCBI Taxonomy" id="754256"/>
    <lineage>
        <taxon>Bacteria</taxon>
        <taxon>Pseudomonadati</taxon>
        <taxon>Pseudomonadota</taxon>
        <taxon>Gammaproteobacteria</taxon>
        <taxon>Pasteurellales</taxon>
        <taxon>Pasteurellaceae</taxon>
        <taxon>Actinobacillus</taxon>
    </lineage>
</organism>
<dbReference type="AlphaFoldDB" id="A0A828PZ94"/>
<dbReference type="InterPro" id="IPR011970">
    <property type="entry name" value="MltB_2"/>
</dbReference>
<dbReference type="FunFam" id="1.10.8.350:FF:000001">
    <property type="entry name" value="Lytic murein transglycosylase B"/>
    <property type="match status" value="1"/>
</dbReference>
<dbReference type="PANTHER" id="PTHR30163">
    <property type="entry name" value="MEMBRANE-BOUND LYTIC MUREIN TRANSGLYCOSYLASE B"/>
    <property type="match status" value="1"/>
</dbReference>
<dbReference type="NCBIfam" id="TIGR02283">
    <property type="entry name" value="MltB_2"/>
    <property type="match status" value="1"/>
</dbReference>
<dbReference type="CDD" id="cd13399">
    <property type="entry name" value="Slt35-like"/>
    <property type="match status" value="1"/>
</dbReference>
<dbReference type="RefSeq" id="WP_005607490.1">
    <property type="nucleotide sequence ID" value="NZ_ADOG01000010.1"/>
</dbReference>
<reference evidence="3 4" key="1">
    <citation type="journal article" date="2010" name="J. Bacteriol.">
        <title>Comparative genomic characterization of Actinobacillus pleuropneumoniae.</title>
        <authorList>
            <person name="Xu Z."/>
            <person name="Chen X."/>
            <person name="Li L."/>
            <person name="Li T."/>
            <person name="Wang S."/>
            <person name="Chen H."/>
            <person name="Zhou R."/>
        </authorList>
    </citation>
    <scope>NUCLEOTIDE SEQUENCE [LARGE SCALE GENOMIC DNA]</scope>
    <source>
        <strain evidence="3 4">Femo</strain>
    </source>
</reference>
<evidence type="ECO:0000256" key="1">
    <source>
        <dbReference type="SAM" id="MobiDB-lite"/>
    </source>
</evidence>
<gene>
    <name evidence="3" type="ORF">appser6_7100</name>
</gene>
<dbReference type="GO" id="GO:0009253">
    <property type="term" value="P:peptidoglycan catabolic process"/>
    <property type="evidence" value="ECO:0007669"/>
    <property type="project" value="TreeGrafter"/>
</dbReference>
<name>A0A828PZ94_ACTPL</name>
<dbReference type="Proteomes" id="UP000005341">
    <property type="component" value="Unassembled WGS sequence"/>
</dbReference>
<protein>
    <submittedName>
        <fullName evidence="3">Lytic murein transglycosylase</fullName>
    </submittedName>
</protein>
<feature type="domain" description="Transglycosylase SLT" evidence="2">
    <location>
        <begin position="44"/>
        <end position="354"/>
    </location>
</feature>
<evidence type="ECO:0000259" key="2">
    <source>
        <dbReference type="Pfam" id="PF13406"/>
    </source>
</evidence>
<evidence type="ECO:0000313" key="4">
    <source>
        <dbReference type="Proteomes" id="UP000005341"/>
    </source>
</evidence>
<feature type="region of interest" description="Disordered" evidence="1">
    <location>
        <begin position="82"/>
        <end position="103"/>
    </location>
</feature>
<dbReference type="Gene3D" id="1.10.530.10">
    <property type="match status" value="1"/>
</dbReference>
<dbReference type="Gene3D" id="1.10.8.350">
    <property type="entry name" value="Bacterial muramidase"/>
    <property type="match status" value="1"/>
</dbReference>
<dbReference type="EMBL" id="ADOG01000010">
    <property type="protein sequence ID" value="EFM92352.1"/>
    <property type="molecule type" value="Genomic_DNA"/>
</dbReference>
<accession>A0A828PZ94</accession>
<sequence length="362" mass="40699">MKLRFLTIPVMFSLFLAGCSNKNSTYPELPMDAQYTKARTLNNFNDYVHFLKQKAAGAGVSDNVLNTQKFIRYNARSIQLDQAQAARKRDPNTTPPPPNPNGVTNYLSKVLTQNKVNLAAEYWYEFNTQLTHASNKYNVQKEYILALWGMESSFGRYQGDFDVLSVLATLAFDGRREKLFTQEFVNAMKMLDDGTINRYEMLGSWAGAMGQTQFMPTAYLNYAADGNGDGKKDIWNTEADAFASIASYLSTVGWDDEVPWGVEVKLTSPIDLSFSGIEANKAKTLGEWQSWGVYLAYPTARETAKLSALNGNKLWLVRPDKEAGRAFLVSNNFRTLMDWNKSNNFGISIGKFADRILESVGR</sequence>
<dbReference type="InterPro" id="IPR031304">
    <property type="entry name" value="SLT_2"/>
</dbReference>
<dbReference type="InterPro" id="IPR043426">
    <property type="entry name" value="MltB-like"/>
</dbReference>
<dbReference type="GO" id="GO:0008933">
    <property type="term" value="F:peptidoglycan lytic transglycosylase activity"/>
    <property type="evidence" value="ECO:0007669"/>
    <property type="project" value="TreeGrafter"/>
</dbReference>